<comment type="caution">
    <text evidence="2">The sequence shown here is derived from an EMBL/GenBank/DDBJ whole genome shotgun (WGS) entry which is preliminary data.</text>
</comment>
<feature type="coiled-coil region" evidence="1">
    <location>
        <begin position="223"/>
        <end position="271"/>
    </location>
</feature>
<proteinExistence type="predicted"/>
<name>A0AAD8WIR0_LOLMU</name>
<organism evidence="2 3">
    <name type="scientific">Lolium multiflorum</name>
    <name type="common">Italian ryegrass</name>
    <name type="synonym">Lolium perenne subsp. multiflorum</name>
    <dbReference type="NCBI Taxonomy" id="4521"/>
    <lineage>
        <taxon>Eukaryota</taxon>
        <taxon>Viridiplantae</taxon>
        <taxon>Streptophyta</taxon>
        <taxon>Embryophyta</taxon>
        <taxon>Tracheophyta</taxon>
        <taxon>Spermatophyta</taxon>
        <taxon>Magnoliopsida</taxon>
        <taxon>Liliopsida</taxon>
        <taxon>Poales</taxon>
        <taxon>Poaceae</taxon>
        <taxon>BOP clade</taxon>
        <taxon>Pooideae</taxon>
        <taxon>Poodae</taxon>
        <taxon>Poeae</taxon>
        <taxon>Poeae Chloroplast Group 2 (Poeae type)</taxon>
        <taxon>Loliodinae</taxon>
        <taxon>Loliinae</taxon>
        <taxon>Lolium</taxon>
    </lineage>
</organism>
<evidence type="ECO:0000256" key="1">
    <source>
        <dbReference type="SAM" id="Coils"/>
    </source>
</evidence>
<protein>
    <recommendedName>
        <fullName evidence="4">Aminotransferase-like plant mobile domain-containing protein</fullName>
    </recommendedName>
</protein>
<dbReference type="Proteomes" id="UP001231189">
    <property type="component" value="Unassembled WGS sequence"/>
</dbReference>
<keyword evidence="3" id="KW-1185">Reference proteome</keyword>
<reference evidence="2" key="1">
    <citation type="submission" date="2023-07" db="EMBL/GenBank/DDBJ databases">
        <title>A chromosome-level genome assembly of Lolium multiflorum.</title>
        <authorList>
            <person name="Chen Y."/>
            <person name="Copetti D."/>
            <person name="Kolliker R."/>
            <person name="Studer B."/>
        </authorList>
    </citation>
    <scope>NUCLEOTIDE SEQUENCE</scope>
    <source>
        <strain evidence="2">02402/16</strain>
        <tissue evidence="2">Leaf</tissue>
    </source>
</reference>
<keyword evidence="1" id="KW-0175">Coiled coil</keyword>
<dbReference type="AlphaFoldDB" id="A0AAD8WIR0"/>
<gene>
    <name evidence="2" type="ORF">QYE76_052216</name>
</gene>
<sequence>MAESSNANAMVSGLKVSDILLPHPSLPNSMCLGPRSSESPAHLISCEANRIPFVNQNLDLTSWADCLRAWPNPPEGWVAWYSRVSKTHYATWETIGIADALSLSLSPLEKNENILKTIGYFWSDALNCFMFGHGPMTPTLLDVAMITGLDIASSSPSAFKLPKTNETSSGDVEEVLMPSATLDLATSTSVADQVANLAKPTEKPITTTSAVSSYLGRDAKTDTSASSAELETLRKELENLEERVRVTKQLIQDKEALIAHSQEEAKGLTADLKTDLAEIRDGQRGG</sequence>
<evidence type="ECO:0008006" key="4">
    <source>
        <dbReference type="Google" id="ProtNLM"/>
    </source>
</evidence>
<dbReference type="EMBL" id="JAUUTY010000003">
    <property type="protein sequence ID" value="KAK1664057.1"/>
    <property type="molecule type" value="Genomic_DNA"/>
</dbReference>
<evidence type="ECO:0000313" key="3">
    <source>
        <dbReference type="Proteomes" id="UP001231189"/>
    </source>
</evidence>
<accession>A0AAD8WIR0</accession>
<evidence type="ECO:0000313" key="2">
    <source>
        <dbReference type="EMBL" id="KAK1664057.1"/>
    </source>
</evidence>